<comment type="subcellular location">
    <subcellularLocation>
        <location evidence="4">Membrane</location>
    </subcellularLocation>
</comment>
<evidence type="ECO:0000256" key="3">
    <source>
        <dbReference type="ARBA" id="ARBA00023774"/>
    </source>
</evidence>
<reference evidence="6 7" key="1">
    <citation type="submission" date="2023-12" db="EMBL/GenBank/DDBJ databases">
        <title>A high-quality genome assembly for Dillenia turbinata (Dilleniales).</title>
        <authorList>
            <person name="Chanderbali A."/>
        </authorList>
    </citation>
    <scope>NUCLEOTIDE SEQUENCE [LARGE SCALE GENOMIC DNA]</scope>
    <source>
        <strain evidence="6">LSX21</strain>
        <tissue evidence="6">Leaf</tissue>
    </source>
</reference>
<evidence type="ECO:0000313" key="6">
    <source>
        <dbReference type="EMBL" id="KAK6947934.1"/>
    </source>
</evidence>
<keyword evidence="4" id="KW-0479">Metal-binding</keyword>
<comment type="caution">
    <text evidence="6">The sequence shown here is derived from an EMBL/GenBank/DDBJ whole genome shotgun (WGS) entry which is preliminary data.</text>
</comment>
<dbReference type="Pfam" id="PF13202">
    <property type="entry name" value="EF-hand_5"/>
    <property type="match status" value="1"/>
</dbReference>
<dbReference type="Proteomes" id="UP001370490">
    <property type="component" value="Unassembled WGS sequence"/>
</dbReference>
<evidence type="ECO:0000256" key="1">
    <source>
        <dbReference type="ARBA" id="ARBA00022737"/>
    </source>
</evidence>
<name>A0AAN8W847_9MAGN</name>
<dbReference type="InterPro" id="IPR045198">
    <property type="entry name" value="CNBL1-10"/>
</dbReference>
<dbReference type="EMBL" id="JBAMMX010000001">
    <property type="protein sequence ID" value="KAK6947934.1"/>
    <property type="molecule type" value="Genomic_DNA"/>
</dbReference>
<dbReference type="InterPro" id="IPR002048">
    <property type="entry name" value="EF_hand_dom"/>
</dbReference>
<dbReference type="GO" id="GO:0016020">
    <property type="term" value="C:membrane"/>
    <property type="evidence" value="ECO:0007669"/>
    <property type="project" value="UniProtKB-SubCell"/>
</dbReference>
<feature type="domain" description="EF-hand" evidence="5">
    <location>
        <begin position="154"/>
        <end position="189"/>
    </location>
</feature>
<dbReference type="FunFam" id="1.10.238.10:FF:000073">
    <property type="entry name" value="calcineurin B-like protein 3"/>
    <property type="match status" value="1"/>
</dbReference>
<comment type="function">
    <text evidence="4">Acts as a calcium sensor. CBL proteins interact with CIPK serine-threonine protein kinases. Binding of a CBL protein to the regulatory NAF domain of a CIPK protein lead to the activation of the kinase in a calcium-dependent manner.</text>
</comment>
<proteinExistence type="inferred from homology"/>
<organism evidence="6 7">
    <name type="scientific">Dillenia turbinata</name>
    <dbReference type="NCBI Taxonomy" id="194707"/>
    <lineage>
        <taxon>Eukaryota</taxon>
        <taxon>Viridiplantae</taxon>
        <taxon>Streptophyta</taxon>
        <taxon>Embryophyta</taxon>
        <taxon>Tracheophyta</taxon>
        <taxon>Spermatophyta</taxon>
        <taxon>Magnoliopsida</taxon>
        <taxon>eudicotyledons</taxon>
        <taxon>Gunneridae</taxon>
        <taxon>Pentapetalae</taxon>
        <taxon>Dilleniales</taxon>
        <taxon>Dilleniaceae</taxon>
        <taxon>Dillenia</taxon>
    </lineage>
</organism>
<dbReference type="Pfam" id="PF13499">
    <property type="entry name" value="EF-hand_7"/>
    <property type="match status" value="1"/>
</dbReference>
<dbReference type="InterPro" id="IPR018247">
    <property type="entry name" value="EF_Hand_1_Ca_BS"/>
</dbReference>
<evidence type="ECO:0000256" key="4">
    <source>
        <dbReference type="RuleBase" id="RU369080"/>
    </source>
</evidence>
<dbReference type="SUPFAM" id="SSF47473">
    <property type="entry name" value="EF-hand"/>
    <property type="match status" value="1"/>
</dbReference>
<keyword evidence="4" id="KW-0472">Membrane</keyword>
<feature type="domain" description="EF-hand" evidence="5">
    <location>
        <begin position="110"/>
        <end position="145"/>
    </location>
</feature>
<comment type="similarity">
    <text evidence="3 4">Belongs to the calcineurin regulatory subunit family.</text>
</comment>
<evidence type="ECO:0000259" key="5">
    <source>
        <dbReference type="PROSITE" id="PS50222"/>
    </source>
</evidence>
<dbReference type="CDD" id="cd00051">
    <property type="entry name" value="EFh"/>
    <property type="match status" value="1"/>
</dbReference>
<evidence type="ECO:0000256" key="2">
    <source>
        <dbReference type="ARBA" id="ARBA00022837"/>
    </source>
</evidence>
<dbReference type="Gene3D" id="1.10.238.10">
    <property type="entry name" value="EF-hand"/>
    <property type="match status" value="1"/>
</dbReference>
<dbReference type="PROSITE" id="PS00018">
    <property type="entry name" value="EF_HAND_1"/>
    <property type="match status" value="1"/>
</dbReference>
<dbReference type="GO" id="GO:0005509">
    <property type="term" value="F:calcium ion binding"/>
    <property type="evidence" value="ECO:0007669"/>
    <property type="project" value="UniProtKB-UniRule"/>
</dbReference>
<dbReference type="GO" id="GO:0019722">
    <property type="term" value="P:calcium-mediated signaling"/>
    <property type="evidence" value="ECO:0007669"/>
    <property type="project" value="UniProtKB-UniRule"/>
</dbReference>
<dbReference type="PANTHER" id="PTHR23056">
    <property type="entry name" value="CALCINEURIN B"/>
    <property type="match status" value="1"/>
</dbReference>
<dbReference type="PRINTS" id="PR00450">
    <property type="entry name" value="RECOVERIN"/>
</dbReference>
<keyword evidence="1 4" id="KW-0677">Repeat</keyword>
<dbReference type="PROSITE" id="PS50222">
    <property type="entry name" value="EF_HAND_2"/>
    <property type="match status" value="3"/>
</dbReference>
<gene>
    <name evidence="6" type="ORF">RJ641_001407</name>
</gene>
<accession>A0AAN8W847</accession>
<dbReference type="PANTHER" id="PTHR23056:SF110">
    <property type="entry name" value="CALMODULIN"/>
    <property type="match status" value="1"/>
</dbReference>
<feature type="domain" description="EF-hand" evidence="5">
    <location>
        <begin position="73"/>
        <end position="108"/>
    </location>
</feature>
<protein>
    <recommendedName>
        <fullName evidence="4">Calcineurin B-like protein</fullName>
    </recommendedName>
</protein>
<dbReference type="InterPro" id="IPR011992">
    <property type="entry name" value="EF-hand-dom_pair"/>
</dbReference>
<sequence length="351" mass="40648">MSAFFRCFCVKKDKLNPGPGYEDPCVLASETIFSVNEVEALYDLFKKLSSSMTDDGLIHKEEFKLALFKNSNKQNLFADRVFDLFDLKRNGVIEFGEFVRTLSTFHPNAPQAEKIAFAFKLYDLRHTGFIEREKLKEMVVALLNESDLTLSEDIVEEMVDKTFMEADSNGDGRIDYEEWKEFVAKNPSVLKSMTLPQLRDMTIAFPSFVLRTKLSESDILDKQESLCRSGQPSPPVTWNSMCLIFDSFRNDLFFFPCRSSHTIQFCIYDFSLLLKLSHFLQQLSLYCIIYWRWASSKMRCLSITFGLIPKTMKGADSKGDKKIDLENWKCFVDWLSFLIEEYESHKVCHGA</sequence>
<dbReference type="GO" id="GO:0019900">
    <property type="term" value="F:kinase binding"/>
    <property type="evidence" value="ECO:0007669"/>
    <property type="project" value="UniProtKB-UniRule"/>
</dbReference>
<comment type="subunit">
    <text evidence="4">Homodimer. Interacts with CIPK.</text>
</comment>
<evidence type="ECO:0000313" key="7">
    <source>
        <dbReference type="Proteomes" id="UP001370490"/>
    </source>
</evidence>
<keyword evidence="7" id="KW-1185">Reference proteome</keyword>
<dbReference type="SMART" id="SM00054">
    <property type="entry name" value="EFh"/>
    <property type="match status" value="3"/>
</dbReference>
<keyword evidence="2 4" id="KW-0106">Calcium</keyword>
<dbReference type="AlphaFoldDB" id="A0AAN8W847"/>